<dbReference type="AlphaFoldDB" id="A0A317F928"/>
<keyword evidence="4" id="KW-1185">Reference proteome</keyword>
<evidence type="ECO:0000256" key="1">
    <source>
        <dbReference type="SAM" id="Phobius"/>
    </source>
</evidence>
<dbReference type="PANTHER" id="PTHR22911">
    <property type="entry name" value="ACYL-MALONYL CONDENSING ENZYME-RELATED"/>
    <property type="match status" value="1"/>
</dbReference>
<feature type="transmembrane region" description="Helical" evidence="1">
    <location>
        <begin position="80"/>
        <end position="100"/>
    </location>
</feature>
<dbReference type="InterPro" id="IPR037185">
    <property type="entry name" value="EmrE-like"/>
</dbReference>
<feature type="domain" description="EamA" evidence="2">
    <location>
        <begin position="15"/>
        <end position="147"/>
    </location>
</feature>
<accession>A0A317F928</accession>
<dbReference type="RefSeq" id="WP_109872910.1">
    <property type="nucleotide sequence ID" value="NZ_QGNA01000005.1"/>
</dbReference>
<dbReference type="PANTHER" id="PTHR22911:SF103">
    <property type="entry name" value="BLR2811 PROTEIN"/>
    <property type="match status" value="1"/>
</dbReference>
<feature type="transmembrane region" description="Helical" evidence="1">
    <location>
        <begin position="270"/>
        <end position="287"/>
    </location>
</feature>
<proteinExistence type="predicted"/>
<reference evidence="4" key="1">
    <citation type="submission" date="2018-05" db="EMBL/GenBank/DDBJ databases">
        <authorList>
            <person name="Du Z."/>
            <person name="Wang X."/>
        </authorList>
    </citation>
    <scope>NUCLEOTIDE SEQUENCE [LARGE SCALE GENOMIC DNA]</scope>
    <source>
        <strain evidence="4">CQN31</strain>
    </source>
</reference>
<sequence>MTPKPEDAPRDEPMRGIPLLLSAIALFSISDALAKHLGETLPPVEIAWLRYLAFFTLAAIPLLRPGGAALLVSRAPGLQVLRGLGVVGSAVVFIVALRFLPLAEATAINFVSPAFVTVLSVIFLGERVGWRRWSAIAVGMVGMLIIVRPGAEAFRPEALLPMLSSAAWASAVIVTRRMGTLDHPATTLFWTAATGFLVLTLVLPFGVTVPDARQVAIGLLIGVVSSAAQWLVVLAYRAAPASVLAPFSYVQLVFSGLLGLLVFGTVPDRWTLMGAAVIAASGLYMAHRERVRSRAARMTAAADPLPGAQGKR</sequence>
<name>A0A317F928_9PROT</name>
<dbReference type="Proteomes" id="UP000245765">
    <property type="component" value="Unassembled WGS sequence"/>
</dbReference>
<gene>
    <name evidence="3" type="ORF">DFH01_21220</name>
</gene>
<feature type="transmembrane region" description="Helical" evidence="1">
    <location>
        <begin position="157"/>
        <end position="175"/>
    </location>
</feature>
<feature type="transmembrane region" description="Helical" evidence="1">
    <location>
        <begin position="106"/>
        <end position="125"/>
    </location>
</feature>
<feature type="transmembrane region" description="Helical" evidence="1">
    <location>
        <begin position="187"/>
        <end position="209"/>
    </location>
</feature>
<feature type="domain" description="EamA" evidence="2">
    <location>
        <begin position="158"/>
        <end position="281"/>
    </location>
</feature>
<dbReference type="OrthoDB" id="9812899at2"/>
<protein>
    <submittedName>
        <fullName evidence="3">EamA family transporter</fullName>
    </submittedName>
</protein>
<feature type="transmembrane region" description="Helical" evidence="1">
    <location>
        <begin position="215"/>
        <end position="236"/>
    </location>
</feature>
<comment type="caution">
    <text evidence="3">The sequence shown here is derived from an EMBL/GenBank/DDBJ whole genome shotgun (WGS) entry which is preliminary data.</text>
</comment>
<dbReference type="Pfam" id="PF00892">
    <property type="entry name" value="EamA"/>
    <property type="match status" value="2"/>
</dbReference>
<evidence type="ECO:0000313" key="4">
    <source>
        <dbReference type="Proteomes" id="UP000245765"/>
    </source>
</evidence>
<dbReference type="SUPFAM" id="SSF103481">
    <property type="entry name" value="Multidrug resistance efflux transporter EmrE"/>
    <property type="match status" value="2"/>
</dbReference>
<feature type="transmembrane region" description="Helical" evidence="1">
    <location>
        <begin position="243"/>
        <end position="264"/>
    </location>
</feature>
<feature type="transmembrane region" description="Helical" evidence="1">
    <location>
        <begin position="50"/>
        <end position="73"/>
    </location>
</feature>
<keyword evidence="1" id="KW-0812">Transmembrane</keyword>
<dbReference type="Gene3D" id="1.10.3730.20">
    <property type="match status" value="1"/>
</dbReference>
<dbReference type="EMBL" id="QGNA01000005">
    <property type="protein sequence ID" value="PWS35265.1"/>
    <property type="molecule type" value="Genomic_DNA"/>
</dbReference>
<evidence type="ECO:0000313" key="3">
    <source>
        <dbReference type="EMBL" id="PWS35265.1"/>
    </source>
</evidence>
<feature type="transmembrane region" description="Helical" evidence="1">
    <location>
        <begin position="132"/>
        <end position="151"/>
    </location>
</feature>
<dbReference type="GO" id="GO:0016020">
    <property type="term" value="C:membrane"/>
    <property type="evidence" value="ECO:0007669"/>
    <property type="project" value="InterPro"/>
</dbReference>
<dbReference type="InterPro" id="IPR000620">
    <property type="entry name" value="EamA_dom"/>
</dbReference>
<keyword evidence="1" id="KW-1133">Transmembrane helix</keyword>
<organism evidence="3 4">
    <name type="scientific">Falsiroseomonas bella</name>
    <dbReference type="NCBI Taxonomy" id="2184016"/>
    <lineage>
        <taxon>Bacteria</taxon>
        <taxon>Pseudomonadati</taxon>
        <taxon>Pseudomonadota</taxon>
        <taxon>Alphaproteobacteria</taxon>
        <taxon>Acetobacterales</taxon>
        <taxon>Roseomonadaceae</taxon>
        <taxon>Falsiroseomonas</taxon>
    </lineage>
</organism>
<evidence type="ECO:0000259" key="2">
    <source>
        <dbReference type="Pfam" id="PF00892"/>
    </source>
</evidence>
<keyword evidence="1" id="KW-0472">Membrane</keyword>